<protein>
    <recommendedName>
        <fullName evidence="2">Rho-GAP domain-containing protein</fullName>
    </recommendedName>
</protein>
<dbReference type="PANTHER" id="PTHR23179:SF28">
    <property type="entry name" value="RHO GTPASE-ACTIVATING PROTEIN 20"/>
    <property type="match status" value="1"/>
</dbReference>
<dbReference type="Pfam" id="PF00620">
    <property type="entry name" value="RhoGAP"/>
    <property type="match status" value="1"/>
</dbReference>
<proteinExistence type="predicted"/>
<evidence type="ECO:0000313" key="3">
    <source>
        <dbReference type="Ensembl" id="ENSAOWP00000022976.1"/>
    </source>
</evidence>
<feature type="compositionally biased region" description="Acidic residues" evidence="1">
    <location>
        <begin position="188"/>
        <end position="197"/>
    </location>
</feature>
<dbReference type="Ensembl" id="ENSAOWT00000026032.1">
    <property type="protein sequence ID" value="ENSAOWP00000022976.1"/>
    <property type="gene ID" value="ENSAOWG00000015506.1"/>
</dbReference>
<evidence type="ECO:0000259" key="2">
    <source>
        <dbReference type="PROSITE" id="PS50238"/>
    </source>
</evidence>
<reference evidence="3" key="1">
    <citation type="submission" date="2025-08" db="UniProtKB">
        <authorList>
            <consortium name="Ensembl"/>
        </authorList>
    </citation>
    <scope>IDENTIFICATION</scope>
</reference>
<dbReference type="GO" id="GO:0005096">
    <property type="term" value="F:GTPase activator activity"/>
    <property type="evidence" value="ECO:0007669"/>
    <property type="project" value="TreeGrafter"/>
</dbReference>
<feature type="compositionally biased region" description="Acidic residues" evidence="1">
    <location>
        <begin position="153"/>
        <end position="162"/>
    </location>
</feature>
<organism evidence="3 4">
    <name type="scientific">Apteryx owenii</name>
    <name type="common">Little spotted kiwi</name>
    <dbReference type="NCBI Taxonomy" id="8824"/>
    <lineage>
        <taxon>Eukaryota</taxon>
        <taxon>Metazoa</taxon>
        <taxon>Chordata</taxon>
        <taxon>Craniata</taxon>
        <taxon>Vertebrata</taxon>
        <taxon>Euteleostomi</taxon>
        <taxon>Archelosauria</taxon>
        <taxon>Archosauria</taxon>
        <taxon>Dinosauria</taxon>
        <taxon>Saurischia</taxon>
        <taxon>Theropoda</taxon>
        <taxon>Coelurosauria</taxon>
        <taxon>Aves</taxon>
        <taxon>Palaeognathae</taxon>
        <taxon>Apterygiformes</taxon>
        <taxon>Apterygidae</taxon>
        <taxon>Apteryx</taxon>
    </lineage>
</organism>
<dbReference type="InterPro" id="IPR000198">
    <property type="entry name" value="RhoGAP_dom"/>
</dbReference>
<dbReference type="InterPro" id="IPR008936">
    <property type="entry name" value="Rho_GTPase_activation_prot"/>
</dbReference>
<sequence length="552" mass="60687">MDQGNNEEKIKNIQRLIEQLPRANVVLLRYIFGVLHGIEMRSEENQMNAFNLAICIAPSLLWPPVSSTPDTESEFTKKISSLVQFLTENCCRIFGEEITSLFGEILMTCKNRENGSVFQNITNPLFLSSPVSVSVFTGNVASLHLNDSSYDSLENEPNDEADSSSSDWIKNRDQDNRSRESVFTLSDGDSEQTEVDEIQNKTKSKQLTISVDVHHKFLSQENSENKSLCSSALGFSSATTSGALKTPRRHRRSSEPTIGLLASGFTRLSEGREKATRKASCDIVLSHEDEDCLRQLRSLQMEGQKLINQSLIIGINVGKSDNTSQNIEKKDLSRCLLPPTPKGLNICSGFSSSSLSSPGTSPSVSSMSSLDSAFSQFSDQSVFTPTETSSPLDSTFQLLKKHKDTAAEAVDDFLVKPTGAPAPLKPTDALVEGGLVETNSRPTPLKPTEAVDGYLIKSDVQPLSLRGGPSGWWLRTAVLPRCAWGSPSAGVPAQAHGTPRLPLLPASRGCRGGWLLWTRCLSLRWQVVGEMFSKYFLLFWSRKEKKACKIND</sequence>
<reference evidence="3" key="2">
    <citation type="submission" date="2025-09" db="UniProtKB">
        <authorList>
            <consortium name="Ensembl"/>
        </authorList>
    </citation>
    <scope>IDENTIFICATION</scope>
</reference>
<name>A0A8B9SCA5_APTOW</name>
<feature type="compositionally biased region" description="Basic and acidic residues" evidence="1">
    <location>
        <begin position="169"/>
        <end position="180"/>
    </location>
</feature>
<feature type="region of interest" description="Disordered" evidence="1">
    <location>
        <begin position="149"/>
        <end position="200"/>
    </location>
</feature>
<dbReference type="GO" id="GO:0007165">
    <property type="term" value="P:signal transduction"/>
    <property type="evidence" value="ECO:0007669"/>
    <property type="project" value="InterPro"/>
</dbReference>
<dbReference type="Gene3D" id="1.10.555.10">
    <property type="entry name" value="Rho GTPase activation protein"/>
    <property type="match status" value="1"/>
</dbReference>
<dbReference type="Proteomes" id="UP000694424">
    <property type="component" value="Unplaced"/>
</dbReference>
<evidence type="ECO:0000256" key="1">
    <source>
        <dbReference type="SAM" id="MobiDB-lite"/>
    </source>
</evidence>
<dbReference type="SUPFAM" id="SSF48350">
    <property type="entry name" value="GTPase activation domain, GAP"/>
    <property type="match status" value="1"/>
</dbReference>
<dbReference type="AlphaFoldDB" id="A0A8B9SCA5"/>
<accession>A0A8B9SCA5</accession>
<dbReference type="PROSITE" id="PS50238">
    <property type="entry name" value="RHOGAP"/>
    <property type="match status" value="1"/>
</dbReference>
<evidence type="ECO:0000313" key="4">
    <source>
        <dbReference type="Proteomes" id="UP000694424"/>
    </source>
</evidence>
<keyword evidence="4" id="KW-1185">Reference proteome</keyword>
<feature type="domain" description="Rho-GAP" evidence="2">
    <location>
        <begin position="1"/>
        <end position="94"/>
    </location>
</feature>
<dbReference type="PANTHER" id="PTHR23179">
    <property type="entry name" value="T-CELL ACTIVATION RHO GTPASE ACTIVATING PROTEIN-RELATED"/>
    <property type="match status" value="1"/>
</dbReference>